<dbReference type="Pfam" id="PF07007">
    <property type="entry name" value="LprI"/>
    <property type="match status" value="1"/>
</dbReference>
<sequence length="139" mass="16314">MSGDYQRYFEFICFTVITIVINVNGYSQTQTDMNKQAYQDFLEVDAKLNAAYQRILSDYREDSLFISNLKKTQRLWTQFRDSELAMKYPDRGTLYYGTSHSMCISNYLIELTEKRIETLVPWVKGVEEGDMCSGSIRTY</sequence>
<dbReference type="InterPro" id="IPR009739">
    <property type="entry name" value="LprI-like_N"/>
</dbReference>
<reference evidence="3" key="1">
    <citation type="journal article" date="2019" name="Int. J. Syst. Evol. Microbiol.">
        <title>The Global Catalogue of Microorganisms (GCM) 10K type strain sequencing project: providing services to taxonomists for standard genome sequencing and annotation.</title>
        <authorList>
            <consortium name="The Broad Institute Genomics Platform"/>
            <consortium name="The Broad Institute Genome Sequencing Center for Infectious Disease"/>
            <person name="Wu L."/>
            <person name="Ma J."/>
        </authorList>
    </citation>
    <scope>NUCLEOTIDE SEQUENCE [LARGE SCALE GENOMIC DNA]</scope>
    <source>
        <strain evidence="3">KCTC 52274</strain>
    </source>
</reference>
<accession>A0ABW5LEG3</accession>
<dbReference type="Gene3D" id="1.20.1270.180">
    <property type="match status" value="1"/>
</dbReference>
<evidence type="ECO:0000313" key="3">
    <source>
        <dbReference type="Proteomes" id="UP001597319"/>
    </source>
</evidence>
<name>A0ABW5LEG3_9FLAO</name>
<comment type="caution">
    <text evidence="2">The sequence shown here is derived from an EMBL/GenBank/DDBJ whole genome shotgun (WGS) entry which is preliminary data.</text>
</comment>
<organism evidence="2 3">
    <name type="scientific">Aquimarina rubra</name>
    <dbReference type="NCBI Taxonomy" id="1920033"/>
    <lineage>
        <taxon>Bacteria</taxon>
        <taxon>Pseudomonadati</taxon>
        <taxon>Bacteroidota</taxon>
        <taxon>Flavobacteriia</taxon>
        <taxon>Flavobacteriales</taxon>
        <taxon>Flavobacteriaceae</taxon>
        <taxon>Aquimarina</taxon>
    </lineage>
</organism>
<dbReference type="RefSeq" id="WP_378291679.1">
    <property type="nucleotide sequence ID" value="NZ_JBHULE010000019.1"/>
</dbReference>
<evidence type="ECO:0000313" key="2">
    <source>
        <dbReference type="EMBL" id="MFD2562787.1"/>
    </source>
</evidence>
<gene>
    <name evidence="2" type="ORF">ACFSR1_08945</name>
</gene>
<keyword evidence="3" id="KW-1185">Reference proteome</keyword>
<proteinExistence type="predicted"/>
<evidence type="ECO:0000259" key="1">
    <source>
        <dbReference type="Pfam" id="PF07007"/>
    </source>
</evidence>
<feature type="domain" description="Lysozyme inhibitor LprI-like N-terminal" evidence="1">
    <location>
        <begin position="26"/>
        <end position="119"/>
    </location>
</feature>
<protein>
    <submittedName>
        <fullName evidence="2">Lysozyme inhibitor LprI family protein</fullName>
    </submittedName>
</protein>
<dbReference type="EMBL" id="JBHULE010000019">
    <property type="protein sequence ID" value="MFD2562787.1"/>
    <property type="molecule type" value="Genomic_DNA"/>
</dbReference>
<dbReference type="Proteomes" id="UP001597319">
    <property type="component" value="Unassembled WGS sequence"/>
</dbReference>